<evidence type="ECO:0000313" key="1">
    <source>
        <dbReference type="EMBL" id="KAA6314317.1"/>
    </source>
</evidence>
<dbReference type="EMBL" id="SNRY01005700">
    <property type="protein sequence ID" value="KAA6314317.1"/>
    <property type="molecule type" value="Genomic_DNA"/>
</dbReference>
<gene>
    <name evidence="1" type="ORF">EZS27_035054</name>
</gene>
<comment type="caution">
    <text evidence="1">The sequence shown here is derived from an EMBL/GenBank/DDBJ whole genome shotgun (WGS) entry which is preliminary data.</text>
</comment>
<proteinExistence type="predicted"/>
<dbReference type="AlphaFoldDB" id="A0A5J4PXC2"/>
<organism evidence="1">
    <name type="scientific">termite gut metagenome</name>
    <dbReference type="NCBI Taxonomy" id="433724"/>
    <lineage>
        <taxon>unclassified sequences</taxon>
        <taxon>metagenomes</taxon>
        <taxon>organismal metagenomes</taxon>
    </lineage>
</organism>
<sequence length="132" mass="15724">MIKENRRKFYEFPPLRYYISTTTAKNARYNLSLDVRYRGQSVATLKATNNVTISTKGKSAKNLRDFNCDIELNDVDWKGVDVREFRRFFKNRANSRNNNKNKKMKSIVLKVYCYQSFQRQAVEINRYLTSNQ</sequence>
<name>A0A5J4PXC2_9ZZZZ</name>
<protein>
    <submittedName>
        <fullName evidence="1">Uncharacterized protein</fullName>
    </submittedName>
</protein>
<accession>A0A5J4PXC2</accession>
<reference evidence="1" key="1">
    <citation type="submission" date="2019-03" db="EMBL/GenBank/DDBJ databases">
        <title>Single cell metagenomics reveals metabolic interactions within the superorganism composed of flagellate Streblomastix strix and complex community of Bacteroidetes bacteria on its surface.</title>
        <authorList>
            <person name="Treitli S.C."/>
            <person name="Kolisko M."/>
            <person name="Husnik F."/>
            <person name="Keeling P."/>
            <person name="Hampl V."/>
        </authorList>
    </citation>
    <scope>NUCLEOTIDE SEQUENCE</scope>
    <source>
        <strain evidence="1">STM</strain>
    </source>
</reference>